<dbReference type="Gene3D" id="1.25.40.10">
    <property type="entry name" value="Tetratricopeptide repeat domain"/>
    <property type="match status" value="1"/>
</dbReference>
<evidence type="ECO:0000313" key="4">
    <source>
        <dbReference type="Proteomes" id="UP001174936"/>
    </source>
</evidence>
<dbReference type="SUPFAM" id="SSF82199">
    <property type="entry name" value="SET domain"/>
    <property type="match status" value="1"/>
</dbReference>
<dbReference type="InterPro" id="IPR001214">
    <property type="entry name" value="SET_dom"/>
</dbReference>
<organism evidence="3 4">
    <name type="scientific">Cercophora newfieldiana</name>
    <dbReference type="NCBI Taxonomy" id="92897"/>
    <lineage>
        <taxon>Eukaryota</taxon>
        <taxon>Fungi</taxon>
        <taxon>Dikarya</taxon>
        <taxon>Ascomycota</taxon>
        <taxon>Pezizomycotina</taxon>
        <taxon>Sordariomycetes</taxon>
        <taxon>Sordariomycetidae</taxon>
        <taxon>Sordariales</taxon>
        <taxon>Lasiosphaeriaceae</taxon>
        <taxon>Cercophora</taxon>
    </lineage>
</organism>
<gene>
    <name evidence="3" type="ORF">B0T16DRAFT_112784</name>
</gene>
<dbReference type="PANTHER" id="PTHR47643:SF2">
    <property type="entry name" value="TPR DOMAIN PROTEIN (AFU_ORTHOLOGUE AFUA_5G12710)"/>
    <property type="match status" value="1"/>
</dbReference>
<feature type="repeat" description="TPR" evidence="1">
    <location>
        <begin position="201"/>
        <end position="234"/>
    </location>
</feature>
<dbReference type="InterPro" id="IPR019734">
    <property type="entry name" value="TPR_rpt"/>
</dbReference>
<comment type="caution">
    <text evidence="3">The sequence shown here is derived from an EMBL/GenBank/DDBJ whole genome shotgun (WGS) entry which is preliminary data.</text>
</comment>
<dbReference type="InterPro" id="IPR046341">
    <property type="entry name" value="SET_dom_sf"/>
</dbReference>
<dbReference type="PANTHER" id="PTHR47643">
    <property type="entry name" value="TPR DOMAIN PROTEIN (AFU_ORTHOLOGUE AFUA_5G12710)"/>
    <property type="match status" value="1"/>
</dbReference>
<keyword evidence="1" id="KW-0802">TPR repeat</keyword>
<dbReference type="PROSITE" id="PS50005">
    <property type="entry name" value="TPR"/>
    <property type="match status" value="1"/>
</dbReference>
<reference evidence="3" key="1">
    <citation type="submission" date="2023-06" db="EMBL/GenBank/DDBJ databases">
        <title>Genome-scale phylogeny and comparative genomics of the fungal order Sordariales.</title>
        <authorList>
            <consortium name="Lawrence Berkeley National Laboratory"/>
            <person name="Hensen N."/>
            <person name="Bonometti L."/>
            <person name="Westerberg I."/>
            <person name="Brannstrom I.O."/>
            <person name="Guillou S."/>
            <person name="Cros-Aarteil S."/>
            <person name="Calhoun S."/>
            <person name="Haridas S."/>
            <person name="Kuo A."/>
            <person name="Mondo S."/>
            <person name="Pangilinan J."/>
            <person name="Riley R."/>
            <person name="Labutti K."/>
            <person name="Andreopoulos B."/>
            <person name="Lipzen A."/>
            <person name="Chen C."/>
            <person name="Yanf M."/>
            <person name="Daum C."/>
            <person name="Ng V."/>
            <person name="Clum A."/>
            <person name="Steindorff A."/>
            <person name="Ohm R."/>
            <person name="Martin F."/>
            <person name="Silar P."/>
            <person name="Natvig D."/>
            <person name="Lalanne C."/>
            <person name="Gautier V."/>
            <person name="Ament-Velasquez S.L."/>
            <person name="Kruys A."/>
            <person name="Hutchinson M.I."/>
            <person name="Powell A.J."/>
            <person name="Barry K."/>
            <person name="Miller A.N."/>
            <person name="Grigoriev I.V."/>
            <person name="Debuchy R."/>
            <person name="Gladieux P."/>
            <person name="Thoren M.H."/>
            <person name="Johannesson H."/>
        </authorList>
    </citation>
    <scope>NUCLEOTIDE SEQUENCE</scope>
    <source>
        <strain evidence="3">SMH2532-1</strain>
    </source>
</reference>
<dbReference type="InterPro" id="IPR011990">
    <property type="entry name" value="TPR-like_helical_dom_sf"/>
</dbReference>
<evidence type="ECO:0000256" key="1">
    <source>
        <dbReference type="PROSITE-ProRule" id="PRU00339"/>
    </source>
</evidence>
<feature type="domain" description="SET" evidence="2">
    <location>
        <begin position="351"/>
        <end position="544"/>
    </location>
</feature>
<dbReference type="EMBL" id="JAULSV010000003">
    <property type="protein sequence ID" value="KAK0648119.1"/>
    <property type="molecule type" value="Genomic_DNA"/>
</dbReference>
<dbReference type="Proteomes" id="UP001174936">
    <property type="component" value="Unassembled WGS sequence"/>
</dbReference>
<sequence>MDRHDLTDLPQHFERLQEQKKSLQDAQSRKGQRPALEPRMKTVVRFRLMLLQKAGSVNDSTMHYVGSSFVPSPYPPCETPFSELTKVAIQELVLETQHRGKYLLVRCVTPQDRMTAVLAIVEDEGGDVLLLQLYHQEQAGETLEDILTEGAVLIIKEPYFKATANGGYALRVDHVSDIVFLTADDARVPEAWRWVSGTSTAMAWKAKGNDNFNATKYRAAIEAYTRALDCSPTVEGRTTITLNRSLAYIKTKAFEKALSDVESTTSSAARTEKALFRKAQALYGLQRFRESCEVLKALRLEYPNNNTAKADLDRAIGRLFEQSHGRYDFKKMYAEAARLRPPQLDHATYIGPVAIKDSGISPGGRGMFTTQHVSAGDLLFCEKAFAHAFVDESASGLSRLNTTILIDAMSNRVTIGTEPELTNMVVQKLCRNPSLASIITNLHHGSYEPVEATSVDGVPVVDTFLIRRIIALNSFGSPLNSRESHLGLGSGKKSEFHSSGIWPQASYINHNCLSNARRSFIGDMMIVRASRNLAPDTELTWWYQPPETVPTPYLEHQKPLLRTWGFMCKCAICRDMRDTPKSVIQQREQLRSQFRALIPTRVGSQTRSLVSGRPVGVGALKKADALVKRLNATYKKPASQVPRLAVADLQLVLAREWEERGQLVETARFALGALESFGFVIEGGSLPQRAREQPLMVKEWGLMMDNVIDCWMFLRRSYRVLAPELASAAERFAKVSYRICIGEDDTFEGTLGQTY</sequence>
<protein>
    <recommendedName>
        <fullName evidence="2">SET domain-containing protein</fullName>
    </recommendedName>
</protein>
<dbReference type="PROSITE" id="PS50280">
    <property type="entry name" value="SET"/>
    <property type="match status" value="1"/>
</dbReference>
<evidence type="ECO:0000259" key="2">
    <source>
        <dbReference type="PROSITE" id="PS50280"/>
    </source>
</evidence>
<dbReference type="SMART" id="SM00028">
    <property type="entry name" value="TPR"/>
    <property type="match status" value="2"/>
</dbReference>
<dbReference type="AlphaFoldDB" id="A0AA39Y8Q7"/>
<dbReference type="Pfam" id="PF00856">
    <property type="entry name" value="SET"/>
    <property type="match status" value="1"/>
</dbReference>
<keyword evidence="4" id="KW-1185">Reference proteome</keyword>
<dbReference type="Gene3D" id="2.170.270.10">
    <property type="entry name" value="SET domain"/>
    <property type="match status" value="1"/>
</dbReference>
<accession>A0AA39Y8Q7</accession>
<evidence type="ECO:0000313" key="3">
    <source>
        <dbReference type="EMBL" id="KAK0648119.1"/>
    </source>
</evidence>
<proteinExistence type="predicted"/>
<dbReference type="CDD" id="cd20071">
    <property type="entry name" value="SET_SMYD"/>
    <property type="match status" value="1"/>
</dbReference>
<dbReference type="InterPro" id="IPR053209">
    <property type="entry name" value="Gramillin-biosynth_MTr"/>
</dbReference>
<dbReference type="SUPFAM" id="SSF48452">
    <property type="entry name" value="TPR-like"/>
    <property type="match status" value="1"/>
</dbReference>
<name>A0AA39Y8Q7_9PEZI</name>